<dbReference type="Gene3D" id="2.130.10.30">
    <property type="entry name" value="Regulator of chromosome condensation 1/beta-lactamase-inhibitor protein II"/>
    <property type="match status" value="2"/>
</dbReference>
<keyword evidence="7" id="KW-1185">Reference proteome</keyword>
<dbReference type="STRING" id="448386.A0A2V3IP99"/>
<dbReference type="InterPro" id="IPR000408">
    <property type="entry name" value="Reg_chr_condens"/>
</dbReference>
<evidence type="ECO:0000256" key="3">
    <source>
        <dbReference type="PROSITE-ProRule" id="PRU00235"/>
    </source>
</evidence>
<dbReference type="OrthoDB" id="4900at2759"/>
<proteinExistence type="predicted"/>
<dbReference type="PANTHER" id="PTHR45982">
    <property type="entry name" value="REGULATOR OF CHROMOSOME CONDENSATION"/>
    <property type="match status" value="1"/>
</dbReference>
<dbReference type="PROSITE" id="PS00626">
    <property type="entry name" value="RCC1_2"/>
    <property type="match status" value="2"/>
</dbReference>
<keyword evidence="6" id="KW-0436">Ligase</keyword>
<dbReference type="Pfam" id="PF25390">
    <property type="entry name" value="WD40_RLD"/>
    <property type="match status" value="1"/>
</dbReference>
<dbReference type="GO" id="GO:0016874">
    <property type="term" value="F:ligase activity"/>
    <property type="evidence" value="ECO:0007669"/>
    <property type="project" value="UniProtKB-KW"/>
</dbReference>
<dbReference type="InterPro" id="IPR058923">
    <property type="entry name" value="RCC1-like_dom"/>
</dbReference>
<keyword evidence="4" id="KW-0732">Signal</keyword>
<dbReference type="InterPro" id="IPR009091">
    <property type="entry name" value="RCC1/BLIP-II"/>
</dbReference>
<accession>A0A2V3IP99</accession>
<dbReference type="Proteomes" id="UP000247409">
    <property type="component" value="Unassembled WGS sequence"/>
</dbReference>
<evidence type="ECO:0000256" key="1">
    <source>
        <dbReference type="ARBA" id="ARBA00022658"/>
    </source>
</evidence>
<feature type="chain" id="PRO_5016167302" evidence="4">
    <location>
        <begin position="25"/>
        <end position="409"/>
    </location>
</feature>
<feature type="repeat" description="RCC1" evidence="3">
    <location>
        <begin position="241"/>
        <end position="299"/>
    </location>
</feature>
<feature type="repeat" description="RCC1" evidence="3">
    <location>
        <begin position="187"/>
        <end position="240"/>
    </location>
</feature>
<comment type="caution">
    <text evidence="6">The sequence shown here is derived from an EMBL/GenBank/DDBJ whole genome shotgun (WGS) entry which is preliminary data.</text>
</comment>
<dbReference type="EMBL" id="NBIV01000108">
    <property type="protein sequence ID" value="PXF43894.1"/>
    <property type="molecule type" value="Genomic_DNA"/>
</dbReference>
<keyword evidence="2" id="KW-0677">Repeat</keyword>
<evidence type="ECO:0000256" key="2">
    <source>
        <dbReference type="ARBA" id="ARBA00022737"/>
    </source>
</evidence>
<evidence type="ECO:0000313" key="6">
    <source>
        <dbReference type="EMBL" id="PXF43894.1"/>
    </source>
</evidence>
<organism evidence="6 7">
    <name type="scientific">Gracilariopsis chorda</name>
    <dbReference type="NCBI Taxonomy" id="448386"/>
    <lineage>
        <taxon>Eukaryota</taxon>
        <taxon>Rhodophyta</taxon>
        <taxon>Florideophyceae</taxon>
        <taxon>Rhodymeniophycidae</taxon>
        <taxon>Gracilariales</taxon>
        <taxon>Gracilariaceae</taxon>
        <taxon>Gracilariopsis</taxon>
    </lineage>
</organism>
<name>A0A2V3IP99_9FLOR</name>
<dbReference type="PANTHER" id="PTHR45982:SF1">
    <property type="entry name" value="REGULATOR OF CHROMOSOME CONDENSATION"/>
    <property type="match status" value="1"/>
</dbReference>
<protein>
    <submittedName>
        <fullName evidence="6">E3 ISG15--protein ligase HERC5</fullName>
    </submittedName>
</protein>
<dbReference type="AlphaFoldDB" id="A0A2V3IP99"/>
<sequence>MCSRLKGVLCLGVASSTYFNLVACEAPSRDGSWTRWLFQEEIPITKKRKEKGNVLTESPGKVLVWGGMFGKLPRTIKGLQENIKKVAIGNGFGGAISSEGLLYGFTSRTGKDSVQQIDIPGKPTHLEVMESNRQLVLLNSKGRVYISSVGDQGGFEPARMMEGILRKVKVDRLSCGREHCVALSDRGQVIAWGNSNEYGQLGKSSKHLNPQTPRVVDIPGNASITDVACGDQHSVFIDLKGGVYSVGCDKWAQLGVSSEPWLKGHERFTNGVQRASLLKGLAGSEVACGSQHSVLLVKDGTVFTFGFNQWGQLGHHNYSSLAPPSPIANYNIRAVSVCAGENHTCLVTEYGELMCIGCNEYGQLGIGTLQSSMKWRKVKAERKVVRPSYIHSSGLATAVVVDKDLYKDK</sequence>
<dbReference type="InterPro" id="IPR051553">
    <property type="entry name" value="Ran_GTPase-activating"/>
</dbReference>
<keyword evidence="1" id="KW-0344">Guanine-nucleotide releasing factor</keyword>
<feature type="domain" description="RCC1-like" evidence="5">
    <location>
        <begin position="135"/>
        <end position="383"/>
    </location>
</feature>
<gene>
    <name evidence="6" type="ORF">BWQ96_06360</name>
</gene>
<feature type="signal peptide" evidence="4">
    <location>
        <begin position="1"/>
        <end position="24"/>
    </location>
</feature>
<dbReference type="PROSITE" id="PS50012">
    <property type="entry name" value="RCC1_3"/>
    <property type="match status" value="3"/>
</dbReference>
<reference evidence="6 7" key="1">
    <citation type="journal article" date="2018" name="Mol. Biol. Evol.">
        <title>Analysis of the draft genome of the red seaweed Gracilariopsis chorda provides insights into genome size evolution in Rhodophyta.</title>
        <authorList>
            <person name="Lee J."/>
            <person name="Yang E.C."/>
            <person name="Graf L."/>
            <person name="Yang J.H."/>
            <person name="Qiu H."/>
            <person name="Zel Zion U."/>
            <person name="Chan C.X."/>
            <person name="Stephens T.G."/>
            <person name="Weber A.P.M."/>
            <person name="Boo G.H."/>
            <person name="Boo S.M."/>
            <person name="Kim K.M."/>
            <person name="Shin Y."/>
            <person name="Jung M."/>
            <person name="Lee S.J."/>
            <person name="Yim H.S."/>
            <person name="Lee J.H."/>
            <person name="Bhattacharya D."/>
            <person name="Yoon H.S."/>
        </authorList>
    </citation>
    <scope>NUCLEOTIDE SEQUENCE [LARGE SCALE GENOMIC DNA]</scope>
    <source>
        <strain evidence="6 7">SKKU-2015</strain>
        <tissue evidence="6">Whole body</tissue>
    </source>
</reference>
<evidence type="ECO:0000313" key="7">
    <source>
        <dbReference type="Proteomes" id="UP000247409"/>
    </source>
</evidence>
<dbReference type="PRINTS" id="PR00633">
    <property type="entry name" value="RCCNDNSATION"/>
</dbReference>
<evidence type="ECO:0000259" key="5">
    <source>
        <dbReference type="Pfam" id="PF25390"/>
    </source>
</evidence>
<evidence type="ECO:0000256" key="4">
    <source>
        <dbReference type="SAM" id="SignalP"/>
    </source>
</evidence>
<dbReference type="SUPFAM" id="SSF50985">
    <property type="entry name" value="RCC1/BLIP-II"/>
    <property type="match status" value="2"/>
</dbReference>
<feature type="repeat" description="RCC1" evidence="3">
    <location>
        <begin position="300"/>
        <end position="350"/>
    </location>
</feature>